<dbReference type="Proteomes" id="UP000036520">
    <property type="component" value="Chromosome"/>
</dbReference>
<name>A0A0H4PHY1_9BACT</name>
<dbReference type="SUPFAM" id="SSF46785">
    <property type="entry name" value="Winged helix' DNA-binding domain"/>
    <property type="match status" value="1"/>
</dbReference>
<proteinExistence type="inferred from homology"/>
<keyword evidence="6" id="KW-1185">Reference proteome</keyword>
<evidence type="ECO:0000313" key="5">
    <source>
        <dbReference type="EMBL" id="AKP53789.1"/>
    </source>
</evidence>
<dbReference type="Gene3D" id="1.10.4040.10">
    <property type="entry name" value="Penicillinase repressor domain"/>
    <property type="match status" value="1"/>
</dbReference>
<evidence type="ECO:0000256" key="1">
    <source>
        <dbReference type="ARBA" id="ARBA00011046"/>
    </source>
</evidence>
<keyword evidence="4" id="KW-0804">Transcription</keyword>
<comment type="similarity">
    <text evidence="1">Belongs to the BlaI transcriptional regulatory family.</text>
</comment>
<keyword evidence="2" id="KW-0805">Transcription regulation</keyword>
<dbReference type="Pfam" id="PF03965">
    <property type="entry name" value="Penicillinase_R"/>
    <property type="match status" value="1"/>
</dbReference>
<dbReference type="STRING" id="320787.CA2015_4447"/>
<dbReference type="InterPro" id="IPR036390">
    <property type="entry name" value="WH_DNA-bd_sf"/>
</dbReference>
<dbReference type="EMBL" id="CP012040">
    <property type="protein sequence ID" value="AKP53789.1"/>
    <property type="molecule type" value="Genomic_DNA"/>
</dbReference>
<sequence>MEKLTKKEEELMQILWQLKKAFVKDIVAKYPDPKPHYNTVSSLIRVLQEKGIVGFNAYGNTYEYYPLLKKEAYRKIYMKEIVSQYFDNSFPSAVAAFVKEEKLDEKEVEELIKLIQSK</sequence>
<organism evidence="5 6">
    <name type="scientific">Cyclobacterium amurskyense</name>
    <dbReference type="NCBI Taxonomy" id="320787"/>
    <lineage>
        <taxon>Bacteria</taxon>
        <taxon>Pseudomonadati</taxon>
        <taxon>Bacteroidota</taxon>
        <taxon>Cytophagia</taxon>
        <taxon>Cytophagales</taxon>
        <taxon>Cyclobacteriaceae</taxon>
        <taxon>Cyclobacterium</taxon>
    </lineage>
</organism>
<dbReference type="GO" id="GO:0045892">
    <property type="term" value="P:negative regulation of DNA-templated transcription"/>
    <property type="evidence" value="ECO:0007669"/>
    <property type="project" value="InterPro"/>
</dbReference>
<evidence type="ECO:0000256" key="4">
    <source>
        <dbReference type="ARBA" id="ARBA00023163"/>
    </source>
</evidence>
<evidence type="ECO:0000256" key="2">
    <source>
        <dbReference type="ARBA" id="ARBA00023015"/>
    </source>
</evidence>
<reference evidence="5 6" key="1">
    <citation type="submission" date="2015-07" db="EMBL/GenBank/DDBJ databases">
        <authorList>
            <person name="Kim K.M."/>
        </authorList>
    </citation>
    <scope>NUCLEOTIDE SEQUENCE [LARGE SCALE GENOMIC DNA]</scope>
    <source>
        <strain evidence="5 6">KCTC 12363</strain>
    </source>
</reference>
<evidence type="ECO:0000313" key="6">
    <source>
        <dbReference type="Proteomes" id="UP000036520"/>
    </source>
</evidence>
<dbReference type="RefSeq" id="WP_048643853.1">
    <property type="nucleotide sequence ID" value="NZ_CAXBGM010000124.1"/>
</dbReference>
<dbReference type="InterPro" id="IPR036388">
    <property type="entry name" value="WH-like_DNA-bd_sf"/>
</dbReference>
<evidence type="ECO:0000256" key="3">
    <source>
        <dbReference type="ARBA" id="ARBA00023125"/>
    </source>
</evidence>
<dbReference type="PIRSF" id="PIRSF019455">
    <property type="entry name" value="CopR_AtkY"/>
    <property type="match status" value="1"/>
</dbReference>
<dbReference type="Gene3D" id="1.10.10.10">
    <property type="entry name" value="Winged helix-like DNA-binding domain superfamily/Winged helix DNA-binding domain"/>
    <property type="match status" value="1"/>
</dbReference>
<gene>
    <name evidence="5" type="ORF">CA2015_4447</name>
</gene>
<dbReference type="GO" id="GO:0003677">
    <property type="term" value="F:DNA binding"/>
    <property type="evidence" value="ECO:0007669"/>
    <property type="project" value="UniProtKB-KW"/>
</dbReference>
<protein>
    <submittedName>
        <fullName evidence="5">Transcriptional repressor, CopY family</fullName>
    </submittedName>
</protein>
<accession>A0A0H4PHY1</accession>
<dbReference type="KEGG" id="camu:CA2015_4447"/>
<dbReference type="AlphaFoldDB" id="A0A0H4PHY1"/>
<keyword evidence="3" id="KW-0238">DNA-binding</keyword>
<dbReference type="OrthoDB" id="1098508at2"/>
<dbReference type="InterPro" id="IPR005650">
    <property type="entry name" value="BlaI_family"/>
</dbReference>